<sequence>MLKTILAAAVIIAAAAPAMAKNRCGWIQNPTPGNWSLSDKDGTWVIMSQGAGDEPPGMDNIPDISARQYVRTNGNYGYACACMEVDTDWNEGRITEIYSFRQLSLNKCNNDPALSSPE</sequence>
<organism evidence="2 3">
    <name type="scientific">Metarhizobium album</name>
    <dbReference type="NCBI Taxonomy" id="2182425"/>
    <lineage>
        <taxon>Bacteria</taxon>
        <taxon>Pseudomonadati</taxon>
        <taxon>Pseudomonadota</taxon>
        <taxon>Alphaproteobacteria</taxon>
        <taxon>Hyphomicrobiales</taxon>
        <taxon>Rhizobiaceae</taxon>
        <taxon>Metarhizobium</taxon>
    </lineage>
</organism>
<dbReference type="OrthoDB" id="339834at2"/>
<accession>A0A2U2DML0</accession>
<name>A0A2U2DML0_9HYPH</name>
<dbReference type="Pfam" id="PF13316">
    <property type="entry name" value="DUF4087"/>
    <property type="match status" value="1"/>
</dbReference>
<evidence type="ECO:0000313" key="2">
    <source>
        <dbReference type="EMBL" id="PWE54555.1"/>
    </source>
</evidence>
<proteinExistence type="predicted"/>
<evidence type="ECO:0000256" key="1">
    <source>
        <dbReference type="SAM" id="SignalP"/>
    </source>
</evidence>
<keyword evidence="1" id="KW-0732">Signal</keyword>
<feature type="signal peptide" evidence="1">
    <location>
        <begin position="1"/>
        <end position="20"/>
    </location>
</feature>
<evidence type="ECO:0000313" key="3">
    <source>
        <dbReference type="Proteomes" id="UP000245252"/>
    </source>
</evidence>
<dbReference type="EMBL" id="QFBC01000010">
    <property type="protein sequence ID" value="PWE54555.1"/>
    <property type="molecule type" value="Genomic_DNA"/>
</dbReference>
<comment type="caution">
    <text evidence="2">The sequence shown here is derived from an EMBL/GenBank/DDBJ whole genome shotgun (WGS) entry which is preliminary data.</text>
</comment>
<dbReference type="AlphaFoldDB" id="A0A2U2DML0"/>
<gene>
    <name evidence="2" type="ORF">DEM27_19965</name>
</gene>
<dbReference type="InterPro" id="IPR025145">
    <property type="entry name" value="DUF4087"/>
</dbReference>
<dbReference type="Proteomes" id="UP000245252">
    <property type="component" value="Unassembled WGS sequence"/>
</dbReference>
<feature type="chain" id="PRO_5015446490" evidence="1">
    <location>
        <begin position="21"/>
        <end position="118"/>
    </location>
</feature>
<reference evidence="2 3" key="1">
    <citation type="submission" date="2018-05" db="EMBL/GenBank/DDBJ databases">
        <title>The draft genome of strain NS-104.</title>
        <authorList>
            <person name="Hang P."/>
            <person name="Jiang J."/>
        </authorList>
    </citation>
    <scope>NUCLEOTIDE SEQUENCE [LARGE SCALE GENOMIC DNA]</scope>
    <source>
        <strain evidence="2 3">NS-104</strain>
    </source>
</reference>
<protein>
    <submittedName>
        <fullName evidence="2">DUF4087 domain-containing protein</fullName>
    </submittedName>
</protein>
<keyword evidence="3" id="KW-1185">Reference proteome</keyword>